<keyword evidence="1" id="KW-1133">Transmembrane helix</keyword>
<feature type="transmembrane region" description="Helical" evidence="1">
    <location>
        <begin position="56"/>
        <end position="78"/>
    </location>
</feature>
<evidence type="ECO:0000313" key="2">
    <source>
        <dbReference type="EMBL" id="MDA0141904.1"/>
    </source>
</evidence>
<keyword evidence="1" id="KW-0812">Transmembrane</keyword>
<dbReference type="RefSeq" id="WP_202952653.1">
    <property type="nucleotide sequence ID" value="NZ_JAPCID010000068.1"/>
</dbReference>
<reference evidence="2" key="1">
    <citation type="submission" date="2022-10" db="EMBL/GenBank/DDBJ databases">
        <title>The WGS of Solirubrobacter sp. CPCC 204708.</title>
        <authorList>
            <person name="Jiang Z."/>
        </authorList>
    </citation>
    <scope>NUCLEOTIDE SEQUENCE</scope>
    <source>
        <strain evidence="2">CPCC 204708</strain>
    </source>
</reference>
<sequence length="79" mass="8331">MRAGQALGLGAWLLIIAWLVLYVTDRSRAAGWCLLGAGVLLLVAGPLFLHTGDRQLRITGVVMLAAGAFFAAFGLYLAT</sequence>
<dbReference type="Proteomes" id="UP001147700">
    <property type="component" value="Unassembled WGS sequence"/>
</dbReference>
<feature type="transmembrane region" description="Helical" evidence="1">
    <location>
        <begin position="7"/>
        <end position="23"/>
    </location>
</feature>
<keyword evidence="1" id="KW-0472">Membrane</keyword>
<proteinExistence type="predicted"/>
<gene>
    <name evidence="2" type="ORF">OJ962_30730</name>
</gene>
<protein>
    <submittedName>
        <fullName evidence="2">Uncharacterized protein</fullName>
    </submittedName>
</protein>
<dbReference type="EMBL" id="JAPCID010000068">
    <property type="protein sequence ID" value="MDA0141904.1"/>
    <property type="molecule type" value="Genomic_DNA"/>
</dbReference>
<name>A0ABT4RTJ9_9ACTN</name>
<keyword evidence="3" id="KW-1185">Reference proteome</keyword>
<feature type="transmembrane region" description="Helical" evidence="1">
    <location>
        <begin position="29"/>
        <end position="49"/>
    </location>
</feature>
<evidence type="ECO:0000313" key="3">
    <source>
        <dbReference type="Proteomes" id="UP001147700"/>
    </source>
</evidence>
<comment type="caution">
    <text evidence="2">The sequence shown here is derived from an EMBL/GenBank/DDBJ whole genome shotgun (WGS) entry which is preliminary data.</text>
</comment>
<accession>A0ABT4RTJ9</accession>
<evidence type="ECO:0000256" key="1">
    <source>
        <dbReference type="SAM" id="Phobius"/>
    </source>
</evidence>
<organism evidence="2 3">
    <name type="scientific">Solirubrobacter deserti</name>
    <dbReference type="NCBI Taxonomy" id="2282478"/>
    <lineage>
        <taxon>Bacteria</taxon>
        <taxon>Bacillati</taxon>
        <taxon>Actinomycetota</taxon>
        <taxon>Thermoleophilia</taxon>
        <taxon>Solirubrobacterales</taxon>
        <taxon>Solirubrobacteraceae</taxon>
        <taxon>Solirubrobacter</taxon>
    </lineage>
</organism>